<comment type="caution">
    <text evidence="4">The sequence shown here is derived from an EMBL/GenBank/DDBJ whole genome shotgun (WGS) entry which is preliminary data.</text>
</comment>
<name>A0AAE4R8S7_9ACTN</name>
<protein>
    <submittedName>
        <fullName evidence="4">MlaD family protein</fullName>
    </submittedName>
</protein>
<gene>
    <name evidence="4" type="ORF">R3Q15_11285</name>
</gene>
<accession>A0AAE4R8S7</accession>
<organism evidence="4 5">
    <name type="scientific">Gordonia amicalis</name>
    <dbReference type="NCBI Taxonomy" id="89053"/>
    <lineage>
        <taxon>Bacteria</taxon>
        <taxon>Bacillati</taxon>
        <taxon>Actinomycetota</taxon>
        <taxon>Actinomycetes</taxon>
        <taxon>Mycobacteriales</taxon>
        <taxon>Gordoniaceae</taxon>
        <taxon>Gordonia</taxon>
    </lineage>
</organism>
<dbReference type="PANTHER" id="PTHR33371:SF16">
    <property type="entry name" value="MCE-FAMILY PROTEIN MCE3F"/>
    <property type="match status" value="1"/>
</dbReference>
<dbReference type="RefSeq" id="WP_024499221.1">
    <property type="nucleotide sequence ID" value="NZ_CP091855.1"/>
</dbReference>
<dbReference type="GeneID" id="77172787"/>
<dbReference type="GO" id="GO:0005576">
    <property type="term" value="C:extracellular region"/>
    <property type="evidence" value="ECO:0007669"/>
    <property type="project" value="TreeGrafter"/>
</dbReference>
<evidence type="ECO:0000256" key="2">
    <source>
        <dbReference type="SAM" id="Phobius"/>
    </source>
</evidence>
<feature type="region of interest" description="Disordered" evidence="1">
    <location>
        <begin position="377"/>
        <end position="423"/>
    </location>
</feature>
<dbReference type="InterPro" id="IPR052336">
    <property type="entry name" value="MlaD_Phospholipid_Transporter"/>
</dbReference>
<sequence>MGIRSAAEPVASGLVGVVRWGRARRLTLSAIALALTLVLGVAYLLFGALRINPGASQMTIRVNLLNSGGLLAGQDVTMRGVSVGRVSAVDLSESGVVAVVRVSTDAKIPADTTVRVSGLSPAGEQYLDFRPANGDGPYLTDNAVIDAKRTTTPTPIAEVLESLQGTLDQINPEELEIIVKELGVSPQGVKKLDNIVNGGIFLLSTLHTALPNTTSLLKSSKVMLGTLGETAPRIRAMSADLRRVFTGVEKMDGGFRRLVDQGPATMGAVDALFADNSPTMVQLLGNLVTISKLSYLRVPALEAIWPDHRGSVLEAIGSTFRDGGTWGIVDVYERYVCDYDLPRKPPSIPDYPEPYLYTYCNDPDPAILVRGARNAPHPAGEEYLSGPPANVDPRATADPPPRGPLSIPTPYGGPKVPLPPPPQ</sequence>
<feature type="domain" description="Mce/MlaD" evidence="3">
    <location>
        <begin position="59"/>
        <end position="131"/>
    </location>
</feature>
<evidence type="ECO:0000259" key="3">
    <source>
        <dbReference type="Pfam" id="PF02470"/>
    </source>
</evidence>
<keyword evidence="2" id="KW-1133">Transmembrane helix</keyword>
<evidence type="ECO:0000313" key="4">
    <source>
        <dbReference type="EMBL" id="MDV6312460.1"/>
    </source>
</evidence>
<dbReference type="Proteomes" id="UP001185922">
    <property type="component" value="Unassembled WGS sequence"/>
</dbReference>
<feature type="transmembrane region" description="Helical" evidence="2">
    <location>
        <begin position="26"/>
        <end position="49"/>
    </location>
</feature>
<evidence type="ECO:0000313" key="5">
    <source>
        <dbReference type="Proteomes" id="UP001185922"/>
    </source>
</evidence>
<dbReference type="AlphaFoldDB" id="A0AAE4R8S7"/>
<dbReference type="EMBL" id="JAWLKH010000009">
    <property type="protein sequence ID" value="MDV6312460.1"/>
    <property type="molecule type" value="Genomic_DNA"/>
</dbReference>
<dbReference type="Pfam" id="PF02470">
    <property type="entry name" value="MlaD"/>
    <property type="match status" value="1"/>
</dbReference>
<keyword evidence="2" id="KW-0812">Transmembrane</keyword>
<reference evidence="4" key="1">
    <citation type="submission" date="2023-10" db="EMBL/GenBank/DDBJ databases">
        <title>Development of a sustainable strategy for remediation of hydrocarbon-contaminated territories based on the waste exchange concept.</title>
        <authorList>
            <person name="Krivoruchko A."/>
        </authorList>
    </citation>
    <scope>NUCLEOTIDE SEQUENCE</scope>
    <source>
        <strain evidence="4">IEGM 1279</strain>
    </source>
</reference>
<proteinExistence type="predicted"/>
<keyword evidence="2" id="KW-0472">Membrane</keyword>
<dbReference type="InterPro" id="IPR003399">
    <property type="entry name" value="Mce/MlaD"/>
</dbReference>
<dbReference type="PANTHER" id="PTHR33371">
    <property type="entry name" value="INTERMEMBRANE PHOSPHOLIPID TRANSPORT SYSTEM BINDING PROTEIN MLAD-RELATED"/>
    <property type="match status" value="1"/>
</dbReference>
<evidence type="ECO:0000256" key="1">
    <source>
        <dbReference type="SAM" id="MobiDB-lite"/>
    </source>
</evidence>